<comment type="caution">
    <text evidence="2">The sequence shown here is derived from an EMBL/GenBank/DDBJ whole genome shotgun (WGS) entry which is preliminary data.</text>
</comment>
<keyword evidence="1" id="KW-0812">Transmembrane</keyword>
<feature type="transmembrane region" description="Helical" evidence="1">
    <location>
        <begin position="6"/>
        <end position="25"/>
    </location>
</feature>
<keyword evidence="1" id="KW-1133">Transmembrane helix</keyword>
<name>A0AAW7PSR0_9BACT</name>
<dbReference type="AlphaFoldDB" id="A0AAW7PSR0"/>
<reference evidence="2" key="2">
    <citation type="journal article" date="2023" name="Microorganisms">
        <title>Genomic Characterization of Arcobacter butzleri Strains Isolated from Various Sources in Lithuania.</title>
        <authorList>
            <person name="Uljanovas D."/>
            <person name="Golz G."/>
            <person name="Fleischmann S."/>
            <person name="Kudirkiene E."/>
            <person name="Kasetiene N."/>
            <person name="Grineviciene A."/>
            <person name="Tamuleviciene E."/>
            <person name="Aksomaitiene J."/>
            <person name="Alter T."/>
            <person name="Malakauskas M."/>
        </authorList>
    </citation>
    <scope>NUCLEOTIDE SEQUENCE</scope>
    <source>
        <strain evidence="2">RCM39</strain>
    </source>
</reference>
<evidence type="ECO:0000313" key="3">
    <source>
        <dbReference type="Proteomes" id="UP001171529"/>
    </source>
</evidence>
<evidence type="ECO:0000313" key="2">
    <source>
        <dbReference type="EMBL" id="MDN5064459.1"/>
    </source>
</evidence>
<accession>A0AAW7PSR0</accession>
<reference evidence="2" key="1">
    <citation type="submission" date="2022-12" db="EMBL/GenBank/DDBJ databases">
        <authorList>
            <person name="Uljanovas D."/>
        </authorList>
    </citation>
    <scope>NUCLEOTIDE SEQUENCE</scope>
    <source>
        <strain evidence="2">RCM39</strain>
    </source>
</reference>
<feature type="transmembrane region" description="Helical" evidence="1">
    <location>
        <begin position="73"/>
        <end position="105"/>
    </location>
</feature>
<proteinExistence type="predicted"/>
<gene>
    <name evidence="2" type="ORF">O8C91_09645</name>
</gene>
<dbReference type="EMBL" id="JAPZDC010000006">
    <property type="protein sequence ID" value="MDN5064459.1"/>
    <property type="molecule type" value="Genomic_DNA"/>
</dbReference>
<evidence type="ECO:0008006" key="4">
    <source>
        <dbReference type="Google" id="ProtNLM"/>
    </source>
</evidence>
<protein>
    <recommendedName>
        <fullName evidence="4">Bll5565 protein</fullName>
    </recommendedName>
</protein>
<evidence type="ECO:0000256" key="1">
    <source>
        <dbReference type="SAM" id="Phobius"/>
    </source>
</evidence>
<sequence length="169" mass="20301">MYKRIINFLLIFLVFVYIIFEELIWDKFAKPIISYISNFSLFKNLTPKILALNSYIILIIFIIPFFLVELLGVYAGFVFISGHIILGTFLYLLKIPIAALIFWYFNTTKERLLEFVWFKYIYEKLVLFINKIKNSKAYSLIKENFFISKSRLKEKIVRIYKLLKSKFVK</sequence>
<feature type="transmembrane region" description="Helical" evidence="1">
    <location>
        <begin position="45"/>
        <end position="67"/>
    </location>
</feature>
<dbReference type="Proteomes" id="UP001171529">
    <property type="component" value="Unassembled WGS sequence"/>
</dbReference>
<organism evidence="2 3">
    <name type="scientific">Aliarcobacter butzleri</name>
    <dbReference type="NCBI Taxonomy" id="28197"/>
    <lineage>
        <taxon>Bacteria</taxon>
        <taxon>Pseudomonadati</taxon>
        <taxon>Campylobacterota</taxon>
        <taxon>Epsilonproteobacteria</taxon>
        <taxon>Campylobacterales</taxon>
        <taxon>Arcobacteraceae</taxon>
        <taxon>Aliarcobacter</taxon>
    </lineage>
</organism>
<keyword evidence="1" id="KW-0472">Membrane</keyword>
<dbReference type="RefSeq" id="WP_152058718.1">
    <property type="nucleotide sequence ID" value="NZ_CABVSS010000010.1"/>
</dbReference>